<dbReference type="EMBL" id="GEZM01063008">
    <property type="protein sequence ID" value="JAV69393.1"/>
    <property type="molecule type" value="Transcribed_RNA"/>
</dbReference>
<dbReference type="Proteomes" id="UP000327044">
    <property type="component" value="Unassembled WGS sequence"/>
</dbReference>
<protein>
    <submittedName>
        <fullName evidence="3">Uncharacterized protein</fullName>
    </submittedName>
</protein>
<sequence length="150" mass="16180">MCLKLTIQLALAIFFIAGANAAPYKSRHEPASAKNCSDSESDESAPLIDQTQKGKENYRINVKDFVLVWAPSDILLTAAALFDSQILGGELFGSDSNEEIEDALLENKPSQNSSAIVDSNGGDKVTINSAQKSKRSKFRFPALVNTGKKS</sequence>
<name>A0A1Y1L6T7_PHOPY</name>
<dbReference type="EMBL" id="GEZM01063010">
    <property type="protein sequence ID" value="JAV69388.1"/>
    <property type="molecule type" value="Transcribed_RNA"/>
</dbReference>
<dbReference type="EMBL" id="VVIM01000008">
    <property type="protein sequence ID" value="KAB0794391.1"/>
    <property type="molecule type" value="Genomic_DNA"/>
</dbReference>
<dbReference type="EMBL" id="GEZM01063007">
    <property type="protein sequence ID" value="JAV69398.1"/>
    <property type="molecule type" value="Transcribed_RNA"/>
</dbReference>
<evidence type="ECO:0000313" key="5">
    <source>
        <dbReference type="Proteomes" id="UP000327044"/>
    </source>
</evidence>
<gene>
    <name evidence="4" type="ORF">PPYR_11230</name>
</gene>
<dbReference type="InParanoid" id="A0A1Y1L6T7"/>
<organism evidence="3">
    <name type="scientific">Photinus pyralis</name>
    <name type="common">Common eastern firefly</name>
    <name type="synonym">Lampyris pyralis</name>
    <dbReference type="NCBI Taxonomy" id="7054"/>
    <lineage>
        <taxon>Eukaryota</taxon>
        <taxon>Metazoa</taxon>
        <taxon>Ecdysozoa</taxon>
        <taxon>Arthropoda</taxon>
        <taxon>Hexapoda</taxon>
        <taxon>Insecta</taxon>
        <taxon>Pterygota</taxon>
        <taxon>Neoptera</taxon>
        <taxon>Endopterygota</taxon>
        <taxon>Coleoptera</taxon>
        <taxon>Polyphaga</taxon>
        <taxon>Elateriformia</taxon>
        <taxon>Elateroidea</taxon>
        <taxon>Lampyridae</taxon>
        <taxon>Lampyrinae</taxon>
        <taxon>Photinus</taxon>
    </lineage>
</organism>
<evidence type="ECO:0000256" key="2">
    <source>
        <dbReference type="SAM" id="SignalP"/>
    </source>
</evidence>
<dbReference type="EMBL" id="GEZM01063014">
    <property type="protein sequence ID" value="JAV69378.1"/>
    <property type="molecule type" value="Transcribed_RNA"/>
</dbReference>
<reference evidence="3" key="1">
    <citation type="journal article" date="2016" name="Sci. Rep.">
        <title>Molecular characterization of firefly nuptial gifts: a multi-omics approach sheds light on postcopulatory sexual selection.</title>
        <authorList>
            <person name="Al-Wathiqui N."/>
            <person name="Fallon T.R."/>
            <person name="South A."/>
            <person name="Weng J.K."/>
            <person name="Lewis S.M."/>
        </authorList>
    </citation>
    <scope>NUCLEOTIDE SEQUENCE</scope>
</reference>
<dbReference type="OrthoDB" id="8192989at2759"/>
<evidence type="ECO:0000313" key="4">
    <source>
        <dbReference type="EMBL" id="KAB0794391.1"/>
    </source>
</evidence>
<feature type="chain" id="PRO_5011907342" evidence="2">
    <location>
        <begin position="22"/>
        <end position="150"/>
    </location>
</feature>
<reference evidence="4" key="3">
    <citation type="submission" date="2019-08" db="EMBL/GenBank/DDBJ databases">
        <authorList>
            <consortium name="Photinus pyralis genome working group"/>
            <person name="Fallon T.R."/>
            <person name="Sander Lower S.E."/>
            <person name="Weng J.-K."/>
        </authorList>
    </citation>
    <scope>NUCLEOTIDE SEQUENCE</scope>
    <source>
        <strain evidence="4">1611_PpyrPB1</strain>
        <tissue evidence="4">Whole body</tissue>
    </source>
</reference>
<keyword evidence="5" id="KW-1185">Reference proteome</keyword>
<dbReference type="EMBL" id="GEZM01063013">
    <property type="protein sequence ID" value="JAV69380.1"/>
    <property type="molecule type" value="Transcribed_RNA"/>
</dbReference>
<feature type="signal peptide" evidence="2">
    <location>
        <begin position="1"/>
        <end position="21"/>
    </location>
</feature>
<dbReference type="EMBL" id="GEZM01063002">
    <property type="protein sequence ID" value="JAV69411.1"/>
    <property type="molecule type" value="Transcribed_RNA"/>
</dbReference>
<feature type="region of interest" description="Disordered" evidence="1">
    <location>
        <begin position="28"/>
        <end position="50"/>
    </location>
</feature>
<feature type="region of interest" description="Disordered" evidence="1">
    <location>
        <begin position="106"/>
        <end position="128"/>
    </location>
</feature>
<evidence type="ECO:0000313" key="3">
    <source>
        <dbReference type="EMBL" id="JAV69393.1"/>
    </source>
</evidence>
<reference evidence="4 5" key="2">
    <citation type="journal article" date="2018" name="Elife">
        <title>Firefly genomes illuminate parallel origins of bioluminescence in beetles.</title>
        <authorList>
            <person name="Fallon T.R."/>
            <person name="Lower S.E."/>
            <person name="Chang C.H."/>
            <person name="Bessho-Uehara M."/>
            <person name="Martin G.J."/>
            <person name="Bewick A.J."/>
            <person name="Behringer M."/>
            <person name="Debat H.J."/>
            <person name="Wong I."/>
            <person name="Day J.C."/>
            <person name="Suvorov A."/>
            <person name="Silva C.J."/>
            <person name="Stanger-Hall K.F."/>
            <person name="Hall D.W."/>
            <person name="Schmitz R.J."/>
            <person name="Nelson D.R."/>
            <person name="Lewis S.M."/>
            <person name="Shigenobu S."/>
            <person name="Bybee S.M."/>
            <person name="Larracuente A.M."/>
            <person name="Oba Y."/>
            <person name="Weng J.K."/>
        </authorList>
    </citation>
    <scope>NUCLEOTIDE SEQUENCE [LARGE SCALE GENOMIC DNA]</scope>
    <source>
        <strain evidence="4">1611_PpyrPB1</strain>
        <tissue evidence="4">Whole body</tissue>
    </source>
</reference>
<dbReference type="EMBL" id="GEZM01063011">
    <property type="protein sequence ID" value="JAV69385.1"/>
    <property type="molecule type" value="Transcribed_RNA"/>
</dbReference>
<accession>A0A1Y1L6T7</accession>
<dbReference type="EMBL" id="GEZM01063004">
    <property type="protein sequence ID" value="JAV69406.1"/>
    <property type="molecule type" value="Transcribed_RNA"/>
</dbReference>
<dbReference type="EMBL" id="GEZM01063006">
    <property type="protein sequence ID" value="JAV69399.1"/>
    <property type="molecule type" value="Transcribed_RNA"/>
</dbReference>
<feature type="compositionally biased region" description="Polar residues" evidence="1">
    <location>
        <begin position="108"/>
        <end position="117"/>
    </location>
</feature>
<proteinExistence type="predicted"/>
<keyword evidence="2" id="KW-0732">Signal</keyword>
<evidence type="ECO:0000256" key="1">
    <source>
        <dbReference type="SAM" id="MobiDB-lite"/>
    </source>
</evidence>
<dbReference type="AlphaFoldDB" id="A0A1Y1L6T7"/>